<proteinExistence type="predicted"/>
<feature type="region of interest" description="Disordered" evidence="1">
    <location>
        <begin position="83"/>
        <end position="180"/>
    </location>
</feature>
<gene>
    <name evidence="4" type="ORF">BBM1114_07245</name>
</gene>
<keyword evidence="2" id="KW-0472">Membrane</keyword>
<sequence length="443" mass="47417">MTTILGTVAIIALLWTALSALPAGLEARMPLPYMIALTPLLWVPLVVLAALAAWQREWSVMSLLIVAALFASSHRLNYWGTSIDPAGKRKESHRETPRETSVNTQNMNNSSNADTTVMVSSSTIGANRETSRETSVNTHNISDPNAGPSAAASSSGTAGTSREALDAASNLSSTASESTRTTLPTQFTVMTLNCRYGRADANDITANIRKRGISVLALQEVTDELIARLTEAGLNELLPYHQFGEAKDTDNGGFNVLYSAYEPGASVPNVVSIPAADVPAITLRIADQAKMPPASTSTNGTTIRIAANPSTTTQAHPDRTITFCSAHPKSPMRGCADWSAGILGLREITKARSIAHHNIAVVMGDLNSSTDHPSFRALLKSGFKDASLTQAAGPNLTFPRWLKWPRIELDHVLFTPGVRPSQVKSFEIKDTDHLALVATLALR</sequence>
<dbReference type="PATRIC" id="fig|1365964.3.peg.1466"/>
<feature type="compositionally biased region" description="Polar residues" evidence="1">
    <location>
        <begin position="169"/>
        <end position="180"/>
    </location>
</feature>
<dbReference type="InterPro" id="IPR036691">
    <property type="entry name" value="Endo/exonu/phosph_ase_sf"/>
</dbReference>
<dbReference type="AlphaFoldDB" id="A0A0L7CYR0"/>
<dbReference type="InterPro" id="IPR005135">
    <property type="entry name" value="Endo/exonuclease/phosphatase"/>
</dbReference>
<comment type="caution">
    <text evidence="4">The sequence shown here is derived from an EMBL/GenBank/DDBJ whole genome shotgun (WGS) entry which is preliminary data.</text>
</comment>
<evidence type="ECO:0000313" key="5">
    <source>
        <dbReference type="Proteomes" id="UP000036802"/>
    </source>
</evidence>
<accession>A0A0L7CYR0</accession>
<dbReference type="EMBL" id="AVQC01000013">
    <property type="protein sequence ID" value="KOA64728.1"/>
    <property type="molecule type" value="Genomic_DNA"/>
</dbReference>
<feature type="transmembrane region" description="Helical" evidence="2">
    <location>
        <begin position="30"/>
        <end position="53"/>
    </location>
</feature>
<dbReference type="RefSeq" id="WP_052790648.1">
    <property type="nucleotide sequence ID" value="NZ_AVQC01000013.1"/>
</dbReference>
<feature type="domain" description="Endonuclease/exonuclease/phosphatase" evidence="3">
    <location>
        <begin position="190"/>
        <end position="433"/>
    </location>
</feature>
<protein>
    <submittedName>
        <fullName evidence="4">Endonuclease</fullName>
    </submittedName>
</protein>
<dbReference type="SUPFAM" id="SSF56219">
    <property type="entry name" value="DNase I-like"/>
    <property type="match status" value="1"/>
</dbReference>
<reference evidence="4 5" key="1">
    <citation type="journal article" date="2015" name="Int J Genomics">
        <title>Comparative Genomics Revealed Genetic Diversity and Species/Strain-Level Differences in Carbohydrate Metabolism of Three Probiotic Bifidobacterial Species.</title>
        <authorList>
            <person name="Odamaki T."/>
            <person name="Horigome A."/>
            <person name="Sugahara H."/>
            <person name="Hashikura N."/>
            <person name="Minami J."/>
            <person name="Xiao J.Z."/>
            <person name="Abe F."/>
        </authorList>
    </citation>
    <scope>NUCLEOTIDE SEQUENCE [LARGE SCALE GENOMIC DNA]</scope>
    <source>
        <strain evidence="4 5">MCC 1114</strain>
    </source>
</reference>
<dbReference type="Pfam" id="PF03372">
    <property type="entry name" value="Exo_endo_phos"/>
    <property type="match status" value="1"/>
</dbReference>
<dbReference type="Gene3D" id="3.60.10.10">
    <property type="entry name" value="Endonuclease/exonuclease/phosphatase"/>
    <property type="match status" value="1"/>
</dbReference>
<feature type="compositionally biased region" description="Low complexity" evidence="1">
    <location>
        <begin position="146"/>
        <end position="161"/>
    </location>
</feature>
<evidence type="ECO:0000256" key="2">
    <source>
        <dbReference type="SAM" id="Phobius"/>
    </source>
</evidence>
<dbReference type="GO" id="GO:0004519">
    <property type="term" value="F:endonuclease activity"/>
    <property type="evidence" value="ECO:0007669"/>
    <property type="project" value="UniProtKB-KW"/>
</dbReference>
<evidence type="ECO:0000256" key="1">
    <source>
        <dbReference type="SAM" id="MobiDB-lite"/>
    </source>
</evidence>
<dbReference type="Proteomes" id="UP000036802">
    <property type="component" value="Unassembled WGS sequence"/>
</dbReference>
<evidence type="ECO:0000313" key="4">
    <source>
        <dbReference type="EMBL" id="KOA64728.1"/>
    </source>
</evidence>
<keyword evidence="4" id="KW-0540">Nuclease</keyword>
<feature type="compositionally biased region" description="Basic and acidic residues" evidence="1">
    <location>
        <begin position="86"/>
        <end position="98"/>
    </location>
</feature>
<feature type="compositionally biased region" description="Polar residues" evidence="1">
    <location>
        <begin position="99"/>
        <end position="125"/>
    </location>
</feature>
<evidence type="ECO:0000259" key="3">
    <source>
        <dbReference type="Pfam" id="PF03372"/>
    </source>
</evidence>
<keyword evidence="4" id="KW-0255">Endonuclease</keyword>
<name>A0A0L7CYR0_BIFBR</name>
<keyword evidence="2" id="KW-0812">Transmembrane</keyword>
<feature type="compositionally biased region" description="Polar residues" evidence="1">
    <location>
        <begin position="133"/>
        <end position="143"/>
    </location>
</feature>
<organism evidence="4 5">
    <name type="scientific">Bifidobacterium breve MCC 1114</name>
    <dbReference type="NCBI Taxonomy" id="1365964"/>
    <lineage>
        <taxon>Bacteria</taxon>
        <taxon>Bacillati</taxon>
        <taxon>Actinomycetota</taxon>
        <taxon>Actinomycetes</taxon>
        <taxon>Bifidobacteriales</taxon>
        <taxon>Bifidobacteriaceae</taxon>
        <taxon>Bifidobacterium</taxon>
    </lineage>
</organism>
<keyword evidence="4" id="KW-0378">Hydrolase</keyword>
<keyword evidence="2" id="KW-1133">Transmembrane helix</keyword>